<sequence length="101" mass="10111">AGVLAQQGHLTDFGVGQGQQVHFGPEIVAPDGRHDAVGVGAGRGGGAAVGDAHPVIEGVVGHHRDFPPANVVVAVVFVAQLNVALVADKVAGRALADARRD</sequence>
<proteinExistence type="predicted"/>
<evidence type="ECO:0000313" key="1">
    <source>
        <dbReference type="EMBL" id="GFD53616.1"/>
    </source>
</evidence>
<protein>
    <submittedName>
        <fullName evidence="1">Uncharacterized protein</fullName>
    </submittedName>
</protein>
<name>A0A699X745_TANCI</name>
<dbReference type="AlphaFoldDB" id="A0A699X745"/>
<feature type="non-terminal residue" evidence="1">
    <location>
        <position position="1"/>
    </location>
</feature>
<accession>A0A699X745</accession>
<dbReference type="EMBL" id="BKCJ011796551">
    <property type="protein sequence ID" value="GFD53616.1"/>
    <property type="molecule type" value="Genomic_DNA"/>
</dbReference>
<reference evidence="1" key="1">
    <citation type="journal article" date="2019" name="Sci. Rep.">
        <title>Draft genome of Tanacetum cinerariifolium, the natural source of mosquito coil.</title>
        <authorList>
            <person name="Yamashiro T."/>
            <person name="Shiraishi A."/>
            <person name="Satake H."/>
            <person name="Nakayama K."/>
        </authorList>
    </citation>
    <scope>NUCLEOTIDE SEQUENCE</scope>
</reference>
<gene>
    <name evidence="1" type="ORF">Tci_925585</name>
</gene>
<comment type="caution">
    <text evidence="1">The sequence shown here is derived from an EMBL/GenBank/DDBJ whole genome shotgun (WGS) entry which is preliminary data.</text>
</comment>
<feature type="non-terminal residue" evidence="1">
    <location>
        <position position="101"/>
    </location>
</feature>
<organism evidence="1">
    <name type="scientific">Tanacetum cinerariifolium</name>
    <name type="common">Dalmatian daisy</name>
    <name type="synonym">Chrysanthemum cinerariifolium</name>
    <dbReference type="NCBI Taxonomy" id="118510"/>
    <lineage>
        <taxon>Eukaryota</taxon>
        <taxon>Viridiplantae</taxon>
        <taxon>Streptophyta</taxon>
        <taxon>Embryophyta</taxon>
        <taxon>Tracheophyta</taxon>
        <taxon>Spermatophyta</taxon>
        <taxon>Magnoliopsida</taxon>
        <taxon>eudicotyledons</taxon>
        <taxon>Gunneridae</taxon>
        <taxon>Pentapetalae</taxon>
        <taxon>asterids</taxon>
        <taxon>campanulids</taxon>
        <taxon>Asterales</taxon>
        <taxon>Asteraceae</taxon>
        <taxon>Asteroideae</taxon>
        <taxon>Anthemideae</taxon>
        <taxon>Anthemidinae</taxon>
        <taxon>Tanacetum</taxon>
    </lineage>
</organism>